<evidence type="ECO:0000313" key="1">
    <source>
        <dbReference type="EMBL" id="SPJ23287.1"/>
    </source>
</evidence>
<accession>A0A2R8BSX3</accession>
<sequence length="156" mass="17146">MDPNDGGTEMKRTLMAASLGLTLAVAPMASLPAQALDRDQVAGLIAGIAILGLAGSALSDGQGGRVTSQVVRRSTPDYRVQRPPVRHTLPARCLRSFERRQRALHVFGQRCLQKSGVNLRHLPRACATEIRVGGRYRPAYEARCLRHNGWRMAQHR</sequence>
<dbReference type="Proteomes" id="UP000244912">
    <property type="component" value="Unassembled WGS sequence"/>
</dbReference>
<organism evidence="1 2">
    <name type="scientific">Palleronia abyssalis</name>
    <dbReference type="NCBI Taxonomy" id="1501240"/>
    <lineage>
        <taxon>Bacteria</taxon>
        <taxon>Pseudomonadati</taxon>
        <taxon>Pseudomonadota</taxon>
        <taxon>Alphaproteobacteria</taxon>
        <taxon>Rhodobacterales</taxon>
        <taxon>Roseobacteraceae</taxon>
        <taxon>Palleronia</taxon>
    </lineage>
</organism>
<evidence type="ECO:0000313" key="2">
    <source>
        <dbReference type="Proteomes" id="UP000244912"/>
    </source>
</evidence>
<dbReference type="AlphaFoldDB" id="A0A2R8BSX3"/>
<gene>
    <name evidence="1" type="ORF">PAA8504_01097</name>
</gene>
<reference evidence="2" key="1">
    <citation type="submission" date="2018-03" db="EMBL/GenBank/DDBJ databases">
        <authorList>
            <person name="Rodrigo-Torres L."/>
            <person name="Arahal R. D."/>
            <person name="Lucena T."/>
        </authorList>
    </citation>
    <scope>NUCLEOTIDE SEQUENCE [LARGE SCALE GENOMIC DNA]</scope>
    <source>
        <strain evidence="2">CECT 8504</strain>
    </source>
</reference>
<protein>
    <submittedName>
        <fullName evidence="1">Uncharacterized protein</fullName>
    </submittedName>
</protein>
<dbReference type="EMBL" id="ONZF01000002">
    <property type="protein sequence ID" value="SPJ23287.1"/>
    <property type="molecule type" value="Genomic_DNA"/>
</dbReference>
<proteinExistence type="predicted"/>
<name>A0A2R8BSX3_9RHOB</name>
<keyword evidence="2" id="KW-1185">Reference proteome</keyword>